<feature type="transmembrane region" description="Helical" evidence="6">
    <location>
        <begin position="223"/>
        <end position="244"/>
    </location>
</feature>
<gene>
    <name evidence="7" type="ORF">QOZ94_001760</name>
</gene>
<dbReference type="Pfam" id="PF02653">
    <property type="entry name" value="BPD_transp_2"/>
    <property type="match status" value="1"/>
</dbReference>
<feature type="transmembrane region" description="Helical" evidence="6">
    <location>
        <begin position="43"/>
        <end position="63"/>
    </location>
</feature>
<feature type="transmembrane region" description="Helical" evidence="6">
    <location>
        <begin position="70"/>
        <end position="90"/>
    </location>
</feature>
<dbReference type="Proteomes" id="UP001241747">
    <property type="component" value="Unassembled WGS sequence"/>
</dbReference>
<feature type="transmembrane region" description="Helical" evidence="6">
    <location>
        <begin position="300"/>
        <end position="322"/>
    </location>
</feature>
<evidence type="ECO:0000256" key="3">
    <source>
        <dbReference type="ARBA" id="ARBA00022692"/>
    </source>
</evidence>
<proteinExistence type="predicted"/>
<evidence type="ECO:0000256" key="1">
    <source>
        <dbReference type="ARBA" id="ARBA00004651"/>
    </source>
</evidence>
<feature type="transmembrane region" description="Helical" evidence="6">
    <location>
        <begin position="122"/>
        <end position="140"/>
    </location>
</feature>
<dbReference type="RefSeq" id="WP_237344647.1">
    <property type="nucleotide sequence ID" value="NZ_JABWGX010000005.1"/>
</dbReference>
<dbReference type="CDD" id="cd06581">
    <property type="entry name" value="TM_PBP1_LivM_like"/>
    <property type="match status" value="1"/>
</dbReference>
<organism evidence="7 8">
    <name type="scientific">Xanthobacter agilis</name>
    <dbReference type="NCBI Taxonomy" id="47492"/>
    <lineage>
        <taxon>Bacteria</taxon>
        <taxon>Pseudomonadati</taxon>
        <taxon>Pseudomonadota</taxon>
        <taxon>Alphaproteobacteria</taxon>
        <taxon>Hyphomicrobiales</taxon>
        <taxon>Xanthobacteraceae</taxon>
        <taxon>Xanthobacter</taxon>
    </lineage>
</organism>
<evidence type="ECO:0000256" key="5">
    <source>
        <dbReference type="ARBA" id="ARBA00023136"/>
    </source>
</evidence>
<name>A0ABU0LCW5_XANAG</name>
<evidence type="ECO:0000256" key="4">
    <source>
        <dbReference type="ARBA" id="ARBA00022989"/>
    </source>
</evidence>
<dbReference type="InterPro" id="IPR001851">
    <property type="entry name" value="ABC_transp_permease"/>
</dbReference>
<comment type="subcellular location">
    <subcellularLocation>
        <location evidence="1">Cell membrane</location>
        <topology evidence="1">Multi-pass membrane protein</topology>
    </subcellularLocation>
</comment>
<feature type="transmembrane region" description="Helical" evidence="6">
    <location>
        <begin position="96"/>
        <end position="115"/>
    </location>
</feature>
<comment type="caution">
    <text evidence="7">The sequence shown here is derived from an EMBL/GenBank/DDBJ whole genome shotgun (WGS) entry which is preliminary data.</text>
</comment>
<keyword evidence="4 6" id="KW-1133">Transmembrane helix</keyword>
<keyword evidence="8" id="KW-1185">Reference proteome</keyword>
<evidence type="ECO:0000256" key="6">
    <source>
        <dbReference type="SAM" id="Phobius"/>
    </source>
</evidence>
<feature type="transmembrane region" description="Helical" evidence="6">
    <location>
        <begin position="250"/>
        <end position="269"/>
    </location>
</feature>
<dbReference type="PANTHER" id="PTHR30482">
    <property type="entry name" value="HIGH-AFFINITY BRANCHED-CHAIN AMINO ACID TRANSPORT SYSTEM PERMEASE"/>
    <property type="match status" value="1"/>
</dbReference>
<reference evidence="7 8" key="1">
    <citation type="submission" date="2023-07" db="EMBL/GenBank/DDBJ databases">
        <title>Genomic Encyclopedia of Type Strains, Phase IV (KMG-IV): sequencing the most valuable type-strain genomes for metagenomic binning, comparative biology and taxonomic classification.</title>
        <authorList>
            <person name="Goeker M."/>
        </authorList>
    </citation>
    <scope>NUCLEOTIDE SEQUENCE [LARGE SCALE GENOMIC DNA]</scope>
    <source>
        <strain evidence="7 8">DSM 3770</strain>
    </source>
</reference>
<dbReference type="EMBL" id="JAUSVY010000003">
    <property type="protein sequence ID" value="MDQ0504978.1"/>
    <property type="molecule type" value="Genomic_DNA"/>
</dbReference>
<protein>
    <submittedName>
        <fullName evidence="7">Branched-chain amino acid transport system permease protein</fullName>
    </submittedName>
</protein>
<evidence type="ECO:0000313" key="8">
    <source>
        <dbReference type="Proteomes" id="UP001241747"/>
    </source>
</evidence>
<dbReference type="PANTHER" id="PTHR30482:SF20">
    <property type="entry name" value="HIGH-AFFINITY BRANCHED-CHAIN AMINO ACID TRANSPORT SYSTEM PERMEASE PROTEIN LIVM"/>
    <property type="match status" value="1"/>
</dbReference>
<accession>A0ABU0LCW5</accession>
<keyword evidence="5 6" id="KW-0472">Membrane</keyword>
<feature type="transmembrane region" description="Helical" evidence="6">
    <location>
        <begin position="20"/>
        <end position="37"/>
    </location>
</feature>
<keyword evidence="2" id="KW-1003">Cell membrane</keyword>
<keyword evidence="3 6" id="KW-0812">Transmembrane</keyword>
<sequence length="336" mass="34538">MTVTSATSVSAAIRRSGGRGMALGAGLVVLALLPLAAGASPYLLGLLISALILSGLALSWALLGNLGGMVSFGHAAFFGVGSYASALLAAKLGVPVLLAIPLGGVIATLSSLAMLPALRLSGPYFALAILAYAQIFRILATELDWLTGGAAGLQRYPGLPTLFGINLADRAGSYVLVLACVALFALVYVVLRKSHIGTALRAISDSEDATRVVGVNATLLKSWMLFLSAFIAGVFGALNAHIIGFLEPDYAFSGIWSVMPIIAAVFGGYRSVLGPIFGAVVIYLFDQVIAKSLIPVGHQILLGILLAVMVLLAPNGLSGLVARIFSKTAEKHHAGA</sequence>
<evidence type="ECO:0000256" key="2">
    <source>
        <dbReference type="ARBA" id="ARBA00022475"/>
    </source>
</evidence>
<feature type="transmembrane region" description="Helical" evidence="6">
    <location>
        <begin position="171"/>
        <end position="191"/>
    </location>
</feature>
<dbReference type="InterPro" id="IPR043428">
    <property type="entry name" value="LivM-like"/>
</dbReference>
<feature type="transmembrane region" description="Helical" evidence="6">
    <location>
        <begin position="276"/>
        <end position="294"/>
    </location>
</feature>
<evidence type="ECO:0000313" key="7">
    <source>
        <dbReference type="EMBL" id="MDQ0504978.1"/>
    </source>
</evidence>